<dbReference type="InterPro" id="IPR042556">
    <property type="entry name" value="AZUL_sf"/>
</dbReference>
<comment type="caution">
    <text evidence="6">The sequence shown here is derived from an EMBL/GenBank/DDBJ whole genome shotgun (WGS) entry which is preliminary data.</text>
</comment>
<feature type="domain" description="Ubiquitin fusion degradation protein UFD1 N-terminal subdomain 1" evidence="3">
    <location>
        <begin position="18"/>
        <end position="90"/>
    </location>
</feature>
<dbReference type="GO" id="GO:0036503">
    <property type="term" value="P:ERAD pathway"/>
    <property type="evidence" value="ECO:0007669"/>
    <property type="project" value="TreeGrafter"/>
</dbReference>
<dbReference type="Pfam" id="PF03152">
    <property type="entry name" value="UFD1_N1"/>
    <property type="match status" value="1"/>
</dbReference>
<dbReference type="Pfam" id="PF23580">
    <property type="entry name" value="Znf_XAF1_N"/>
    <property type="match status" value="1"/>
</dbReference>
<evidence type="ECO:0000259" key="4">
    <source>
        <dbReference type="Pfam" id="PF16558"/>
    </source>
</evidence>
<feature type="domain" description="Ubiquitin fusion degradation protein UFD1 N-terminal subdomain 2" evidence="5">
    <location>
        <begin position="104"/>
        <end position="159"/>
    </location>
</feature>
<dbReference type="PANTHER" id="PTHR12555:SF15">
    <property type="entry name" value="FUSION DEGRADATION PROTEIN (UFD1), PUTATIVE (AFU_ORTHOLOGUE AFUA_4G04640)-RELATED"/>
    <property type="match status" value="1"/>
</dbReference>
<comment type="similarity">
    <text evidence="1">Belongs to the UFD1 family.</text>
</comment>
<accession>A0A2T0FIJ5</accession>
<dbReference type="RefSeq" id="XP_024664766.1">
    <property type="nucleotide sequence ID" value="XM_024808998.1"/>
</dbReference>
<feature type="domain" description="Ubiquitin-protein ligase E3A N-terminal zinc-binding" evidence="4">
    <location>
        <begin position="466"/>
        <end position="493"/>
    </location>
</feature>
<name>A0A2T0FIJ5_9ASCO</name>
<dbReference type="GO" id="GO:0034098">
    <property type="term" value="C:VCP-NPL4-UFD1 AAA ATPase complex"/>
    <property type="evidence" value="ECO:0007669"/>
    <property type="project" value="TreeGrafter"/>
</dbReference>
<keyword evidence="2" id="KW-0833">Ubl conjugation pathway</keyword>
<evidence type="ECO:0000313" key="7">
    <source>
        <dbReference type="Proteomes" id="UP000238350"/>
    </source>
</evidence>
<dbReference type="InterPro" id="IPR004854">
    <property type="entry name" value="Ufd1-like"/>
</dbReference>
<dbReference type="Gene3D" id="6.10.130.10">
    <property type="entry name" value="Ubiquitin-protein ligase E3A, N-terminal zinc-binding domain (AZUL)"/>
    <property type="match status" value="1"/>
</dbReference>
<evidence type="ECO:0000259" key="3">
    <source>
        <dbReference type="Pfam" id="PF03152"/>
    </source>
</evidence>
<evidence type="ECO:0000256" key="1">
    <source>
        <dbReference type="ARBA" id="ARBA00006043"/>
    </source>
</evidence>
<dbReference type="EMBL" id="NDIQ01000021">
    <property type="protein sequence ID" value="PRT54821.1"/>
    <property type="molecule type" value="Genomic_DNA"/>
</dbReference>
<dbReference type="GeneID" id="36516189"/>
<reference evidence="6 7" key="1">
    <citation type="submission" date="2017-04" db="EMBL/GenBank/DDBJ databases">
        <title>Genome sequencing of [Candida] sorbophila.</title>
        <authorList>
            <person name="Ahn J.O."/>
        </authorList>
    </citation>
    <scope>NUCLEOTIDE SEQUENCE [LARGE SCALE GENOMIC DNA]</scope>
    <source>
        <strain evidence="6 7">DS02</strain>
    </source>
</reference>
<dbReference type="Proteomes" id="UP000238350">
    <property type="component" value="Unassembled WGS sequence"/>
</dbReference>
<dbReference type="Pfam" id="PF16558">
    <property type="entry name" value="AZUL"/>
    <property type="match status" value="1"/>
</dbReference>
<dbReference type="STRING" id="45607.A0A2T0FIJ5"/>
<dbReference type="InterPro" id="IPR042299">
    <property type="entry name" value="Ufd1-like_Nn"/>
</dbReference>
<sequence>MSHVQLAVGEVVDATNWKVDLPESILESLSSESELEYPLIFALTSQTTKTHVGVRQFSAPESTITITTPIAQALGLSIGDIVKLKHTSLPKGSAVKLKTETALDWKPLLERWLPTNCTALTVGDTLMVSYLGQLHKAVVEELEPENAVCIIDTDLDLEIVGGNQQFDTLTGFEYDMPIALSEVPLTKETPDYLFVEATNGVLYVGPELATSRESFTYRITGTRELTASDLKKLGPSFSVCGYGMATLTLAAPAVESQEGSKLCPVCSKWVPEQSFILHTSFCQRNSIKCECGQVFSRQIPSDHWHCPVCSANGVGFEEAHLKEHEPSTCSCGFEDTFLNVAYHRASDCPERIILCRFCHLSVAQEIASAADKVLGITGHESHCGNRTADCHICGRPVRLRNMEAHMQQHDVQRRSRGTPVTCKNQNCVAIVKDESNALGLCSKCFGPLFSLDNDPDGSRLRARMERKYVLQLSTGCGKSWCTNQYCRTGTGIQRSFKDVLPIVKELLLMNAFYFCVDQIMAKKAMFVYEDGVYDRAWRSMAITQCSNETEAEEWLQTHAPKLGEAV</sequence>
<protein>
    <submittedName>
        <fullName evidence="6">Ubiquitin fusion degradation protein 1</fullName>
    </submittedName>
</protein>
<dbReference type="OrthoDB" id="193703at2759"/>
<keyword evidence="7" id="KW-1185">Reference proteome</keyword>
<evidence type="ECO:0000259" key="5">
    <source>
        <dbReference type="Pfam" id="PF24842"/>
    </source>
</evidence>
<dbReference type="GO" id="GO:0031593">
    <property type="term" value="F:polyubiquitin modification-dependent protein binding"/>
    <property type="evidence" value="ECO:0007669"/>
    <property type="project" value="TreeGrafter"/>
</dbReference>
<evidence type="ECO:0000313" key="6">
    <source>
        <dbReference type="EMBL" id="PRT54821.1"/>
    </source>
</evidence>
<gene>
    <name evidence="6" type="ORF">B9G98_02441</name>
</gene>
<dbReference type="AlphaFoldDB" id="A0A2T0FIJ5"/>
<proteinExistence type="inferred from homology"/>
<dbReference type="GO" id="GO:0006511">
    <property type="term" value="P:ubiquitin-dependent protein catabolic process"/>
    <property type="evidence" value="ECO:0007669"/>
    <property type="project" value="InterPro"/>
</dbReference>
<evidence type="ECO:0000256" key="2">
    <source>
        <dbReference type="ARBA" id="ARBA00022786"/>
    </source>
</evidence>
<dbReference type="InterPro" id="IPR055417">
    <property type="entry name" value="UFD1_N1"/>
</dbReference>
<organism evidence="6 7">
    <name type="scientific">Wickerhamiella sorbophila</name>
    <dbReference type="NCBI Taxonomy" id="45607"/>
    <lineage>
        <taxon>Eukaryota</taxon>
        <taxon>Fungi</taxon>
        <taxon>Dikarya</taxon>
        <taxon>Ascomycota</taxon>
        <taxon>Saccharomycotina</taxon>
        <taxon>Dipodascomycetes</taxon>
        <taxon>Dipodascales</taxon>
        <taxon>Trichomonascaceae</taxon>
        <taxon>Wickerhamiella</taxon>
    </lineage>
</organism>
<dbReference type="Pfam" id="PF24842">
    <property type="entry name" value="UFD1_N2"/>
    <property type="match status" value="1"/>
</dbReference>
<dbReference type="Gene3D" id="2.40.40.50">
    <property type="entry name" value="Ubiquitin fusion degradation protein UFD1, N-terminal domain"/>
    <property type="match status" value="1"/>
</dbReference>
<dbReference type="InterPro" id="IPR032353">
    <property type="entry name" value="AZUL"/>
</dbReference>
<dbReference type="PANTHER" id="PTHR12555">
    <property type="entry name" value="UBIQUITIN FUSION DEGRADATON PROTEIN 1"/>
    <property type="match status" value="1"/>
</dbReference>
<dbReference type="InterPro" id="IPR055418">
    <property type="entry name" value="UFD1_N2"/>
</dbReference>